<protein>
    <submittedName>
        <fullName evidence="3">Uncharacterized protein LOC106815382 isoform X1</fullName>
    </submittedName>
</protein>
<sequence length="115" mass="12863">MIKLLRNCLAAYRTIEAEDSTVDSKYFADLHDLQQSMGLRFANKLSKTHLNFHQQKMKVSLAVQTFSSSVAKALEIGRILGFPQCDGSEATCKFIKEDGLLRYDCQHPQSHGLGA</sequence>
<name>A0ABM1ET01_PRICU</name>
<feature type="domain" description="Transposable element P transposase-like GTP-binding insertion" evidence="1">
    <location>
        <begin position="1"/>
        <end position="96"/>
    </location>
</feature>
<dbReference type="Pfam" id="PF21788">
    <property type="entry name" value="TNP-like_GBD"/>
    <property type="match status" value="1"/>
</dbReference>
<dbReference type="RefSeq" id="XP_014675322.1">
    <property type="nucleotide sequence ID" value="XM_014819836.1"/>
</dbReference>
<gene>
    <name evidence="3" type="primary">LOC106815382</name>
</gene>
<organism evidence="2 3">
    <name type="scientific">Priapulus caudatus</name>
    <name type="common">Priapulid worm</name>
    <dbReference type="NCBI Taxonomy" id="37621"/>
    <lineage>
        <taxon>Eukaryota</taxon>
        <taxon>Metazoa</taxon>
        <taxon>Ecdysozoa</taxon>
        <taxon>Scalidophora</taxon>
        <taxon>Priapulida</taxon>
        <taxon>Priapulimorpha</taxon>
        <taxon>Priapulimorphida</taxon>
        <taxon>Priapulidae</taxon>
        <taxon>Priapulus</taxon>
    </lineage>
</organism>
<evidence type="ECO:0000259" key="1">
    <source>
        <dbReference type="Pfam" id="PF21788"/>
    </source>
</evidence>
<dbReference type="Proteomes" id="UP000695022">
    <property type="component" value="Unplaced"/>
</dbReference>
<dbReference type="InterPro" id="IPR048366">
    <property type="entry name" value="TNP-like_GBD"/>
</dbReference>
<proteinExistence type="predicted"/>
<evidence type="ECO:0000313" key="3">
    <source>
        <dbReference type="RefSeq" id="XP_014675322.1"/>
    </source>
</evidence>
<dbReference type="GeneID" id="106815382"/>
<evidence type="ECO:0000313" key="2">
    <source>
        <dbReference type="Proteomes" id="UP000695022"/>
    </source>
</evidence>
<accession>A0ABM1ET01</accession>
<reference evidence="3" key="1">
    <citation type="submission" date="2025-08" db="UniProtKB">
        <authorList>
            <consortium name="RefSeq"/>
        </authorList>
    </citation>
    <scope>IDENTIFICATION</scope>
</reference>
<keyword evidence="2" id="KW-1185">Reference proteome</keyword>